<evidence type="ECO:0000259" key="1">
    <source>
        <dbReference type="PROSITE" id="PS50878"/>
    </source>
</evidence>
<evidence type="ECO:0000313" key="3">
    <source>
        <dbReference type="Proteomes" id="UP000596661"/>
    </source>
</evidence>
<dbReference type="PANTHER" id="PTHR33116">
    <property type="entry name" value="REVERSE TRANSCRIPTASE ZINC-BINDING DOMAIN-CONTAINING PROTEIN-RELATED-RELATED"/>
    <property type="match status" value="1"/>
</dbReference>
<dbReference type="InterPro" id="IPR044730">
    <property type="entry name" value="RNase_H-like_dom_plant"/>
</dbReference>
<dbReference type="EMBL" id="UZAU01000366">
    <property type="status" value="NOT_ANNOTATED_CDS"/>
    <property type="molecule type" value="Genomic_DNA"/>
</dbReference>
<dbReference type="CDD" id="cd01650">
    <property type="entry name" value="RT_nLTR_like"/>
    <property type="match status" value="1"/>
</dbReference>
<dbReference type="InterPro" id="IPR036397">
    <property type="entry name" value="RNaseH_sf"/>
</dbReference>
<dbReference type="PROSITE" id="PS50878">
    <property type="entry name" value="RT_POL"/>
    <property type="match status" value="1"/>
</dbReference>
<dbReference type="InterPro" id="IPR026960">
    <property type="entry name" value="RVT-Znf"/>
</dbReference>
<proteinExistence type="predicted"/>
<keyword evidence="3" id="KW-1185">Reference proteome</keyword>
<accession>A0A803PIC3</accession>
<reference evidence="2" key="2">
    <citation type="submission" date="2021-03" db="UniProtKB">
        <authorList>
            <consortium name="EnsemblPlants"/>
        </authorList>
    </citation>
    <scope>IDENTIFICATION</scope>
</reference>
<dbReference type="Gene3D" id="3.30.420.10">
    <property type="entry name" value="Ribonuclease H-like superfamily/Ribonuclease H"/>
    <property type="match status" value="1"/>
</dbReference>
<organism evidence="2 3">
    <name type="scientific">Cannabis sativa</name>
    <name type="common">Hemp</name>
    <name type="synonym">Marijuana</name>
    <dbReference type="NCBI Taxonomy" id="3483"/>
    <lineage>
        <taxon>Eukaryota</taxon>
        <taxon>Viridiplantae</taxon>
        <taxon>Streptophyta</taxon>
        <taxon>Embryophyta</taxon>
        <taxon>Tracheophyta</taxon>
        <taxon>Spermatophyta</taxon>
        <taxon>Magnoliopsida</taxon>
        <taxon>eudicotyledons</taxon>
        <taxon>Gunneridae</taxon>
        <taxon>Pentapetalae</taxon>
        <taxon>rosids</taxon>
        <taxon>fabids</taxon>
        <taxon>Rosales</taxon>
        <taxon>Cannabaceae</taxon>
        <taxon>Cannabis</taxon>
    </lineage>
</organism>
<dbReference type="AlphaFoldDB" id="A0A803PIC3"/>
<reference evidence="2" key="1">
    <citation type="submission" date="2018-11" db="EMBL/GenBank/DDBJ databases">
        <authorList>
            <person name="Grassa J C."/>
        </authorList>
    </citation>
    <scope>NUCLEOTIDE SEQUENCE [LARGE SCALE GENOMIC DNA]</scope>
</reference>
<dbReference type="Proteomes" id="UP000596661">
    <property type="component" value="Chromosome 4"/>
</dbReference>
<dbReference type="EnsemblPlants" id="evm.model.04.677">
    <property type="protein sequence ID" value="cds.evm.model.04.677"/>
    <property type="gene ID" value="evm.TU.04.677"/>
</dbReference>
<dbReference type="PANTHER" id="PTHR33116:SF86">
    <property type="entry name" value="REVERSE TRANSCRIPTASE DOMAIN-CONTAINING PROTEIN"/>
    <property type="match status" value="1"/>
</dbReference>
<dbReference type="OMA" id="FAPRWIS"/>
<evidence type="ECO:0000313" key="2">
    <source>
        <dbReference type="EnsemblPlants" id="cds.evm.model.04.677"/>
    </source>
</evidence>
<dbReference type="InterPro" id="IPR043502">
    <property type="entry name" value="DNA/RNA_pol_sf"/>
</dbReference>
<protein>
    <recommendedName>
        <fullName evidence="1">Reverse transcriptase domain-containing protein</fullName>
    </recommendedName>
</protein>
<dbReference type="SUPFAM" id="SSF53098">
    <property type="entry name" value="Ribonuclease H-like"/>
    <property type="match status" value="1"/>
</dbReference>
<sequence>MKDYHPISLCNVISKLVTKMLVARFKEVLPLVISETQSAFLPNRLITDNILVAFELVHAIKNKVSGRLGIASLKLDMSKAFDRVEWRFIEEVMKKMGFAPRWISLIMTCISTNSFSFLINREVMGNLIPSRGLRQGCPLSPYLFLICSEGFSRLLLHEESMGRLHGFKLTRRAPPVSHLFFADDTLLFFQANESSCLAIKRVLDTYHRASGQVLNPDKSVMSFSPNTTLGAQVFFHRHLLMPISECHDKYLGLPSYSGRDKKELFSNIKDKIWKLMHTWSEKIFSAGGREVLLRVVVQSIPTYVMSCFRLPNYFSLLAKQAWHLVEKTDSLLGKLLKCRYYPNTFLEAHVGHSPSLTWQGIHWGRELLVEDSALSSSSTSAASWRKFFWSLQLPPKVKIFAWRVIHDAFPVATALVRRKVITNSTCSVCRQAWETVGHTLFGCKYAKSVWRSLNIHFDWHAASSMKQGDYLHFLSTIHSTAEMEQFFCILWSIWNEMNKVVHGQIAKPAAVTGSYAATLLQNFTAANKKYQHVKSAVASSSSTVPAAAVSSSTTSATAASHTRWKPPAVGLHKLNVDAAAYASTNTIGLGAVIRNEFGEVIATLSIPIKGNFLSREIEAKALLFGLNMALQHQLPIDCVETNALLVSNALRAPFNSISSFSDLIVDVLSLLSFFLNVCVSHVKNDANMAAHSLAKHALEVDETCFWLETIPPPIYSVVVNETLF</sequence>
<dbReference type="InterPro" id="IPR000477">
    <property type="entry name" value="RT_dom"/>
</dbReference>
<dbReference type="Gramene" id="evm.model.04.677">
    <property type="protein sequence ID" value="cds.evm.model.04.677"/>
    <property type="gene ID" value="evm.TU.04.677"/>
</dbReference>
<dbReference type="InterPro" id="IPR012337">
    <property type="entry name" value="RNaseH-like_sf"/>
</dbReference>
<dbReference type="Pfam" id="PF13966">
    <property type="entry name" value="zf-RVT"/>
    <property type="match status" value="1"/>
</dbReference>
<dbReference type="SUPFAM" id="SSF56672">
    <property type="entry name" value="DNA/RNA polymerases"/>
    <property type="match status" value="1"/>
</dbReference>
<name>A0A803PIC3_CANSA</name>
<dbReference type="GO" id="GO:0003676">
    <property type="term" value="F:nucleic acid binding"/>
    <property type="evidence" value="ECO:0007669"/>
    <property type="project" value="InterPro"/>
</dbReference>
<dbReference type="Pfam" id="PF00078">
    <property type="entry name" value="RVT_1"/>
    <property type="match status" value="1"/>
</dbReference>
<dbReference type="GO" id="GO:0004523">
    <property type="term" value="F:RNA-DNA hybrid ribonuclease activity"/>
    <property type="evidence" value="ECO:0007669"/>
    <property type="project" value="InterPro"/>
</dbReference>
<dbReference type="Pfam" id="PF13456">
    <property type="entry name" value="RVT_3"/>
    <property type="match status" value="1"/>
</dbReference>
<dbReference type="CDD" id="cd06222">
    <property type="entry name" value="RNase_H_like"/>
    <property type="match status" value="1"/>
</dbReference>
<dbReference type="InterPro" id="IPR002156">
    <property type="entry name" value="RNaseH_domain"/>
</dbReference>
<feature type="domain" description="Reverse transcriptase" evidence="1">
    <location>
        <begin position="1"/>
        <end position="233"/>
    </location>
</feature>